<evidence type="ECO:0000256" key="2">
    <source>
        <dbReference type="ARBA" id="ARBA00004401"/>
    </source>
</evidence>
<dbReference type="PROSITE" id="PS00761">
    <property type="entry name" value="SPASE_I_3"/>
    <property type="match status" value="1"/>
</dbReference>
<feature type="transmembrane region" description="Helical" evidence="6">
    <location>
        <begin position="54"/>
        <end position="76"/>
    </location>
</feature>
<keyword evidence="5 6" id="KW-0378">Hydrolase</keyword>
<dbReference type="EMBL" id="CP032514">
    <property type="protein sequence ID" value="AYD90802.1"/>
    <property type="molecule type" value="Genomic_DNA"/>
</dbReference>
<evidence type="ECO:0000259" key="8">
    <source>
        <dbReference type="Pfam" id="PF10502"/>
    </source>
</evidence>
<keyword evidence="6" id="KW-0812">Transmembrane</keyword>
<comment type="subcellular location">
    <subcellularLocation>
        <location evidence="2">Cell membrane</location>
        <topology evidence="2">Single-pass type II membrane protein</topology>
    </subcellularLocation>
    <subcellularLocation>
        <location evidence="6">Membrane</location>
        <topology evidence="6">Single-pass type II membrane protein</topology>
    </subcellularLocation>
</comment>
<dbReference type="SUPFAM" id="SSF51306">
    <property type="entry name" value="LexA/Signal peptidase"/>
    <property type="match status" value="1"/>
</dbReference>
<feature type="region of interest" description="Disordered" evidence="7">
    <location>
        <begin position="1"/>
        <end position="41"/>
    </location>
</feature>
<feature type="compositionally biased region" description="Basic and acidic residues" evidence="7">
    <location>
        <begin position="1"/>
        <end position="15"/>
    </location>
</feature>
<dbReference type="EC" id="3.4.21.89" evidence="4 6"/>
<feature type="domain" description="Peptidase S26" evidence="8">
    <location>
        <begin position="59"/>
        <end position="242"/>
    </location>
</feature>
<reference evidence="9 10" key="1">
    <citation type="submission" date="2018-09" db="EMBL/GenBank/DDBJ databases">
        <authorList>
            <person name="Li J."/>
        </authorList>
    </citation>
    <scope>NUCLEOTIDE SEQUENCE [LARGE SCALE GENOMIC DNA]</scope>
    <source>
        <strain evidence="9 10">2129</strain>
    </source>
</reference>
<dbReference type="InterPro" id="IPR036286">
    <property type="entry name" value="LexA/Signal_pep-like_sf"/>
</dbReference>
<gene>
    <name evidence="9" type="primary">lepB</name>
    <name evidence="9" type="ORF">D5R93_04770</name>
</gene>
<dbReference type="GO" id="GO:0009003">
    <property type="term" value="F:signal peptidase activity"/>
    <property type="evidence" value="ECO:0007669"/>
    <property type="project" value="UniProtKB-EC"/>
</dbReference>
<comment type="catalytic activity">
    <reaction evidence="1 6">
        <text>Cleavage of hydrophobic, N-terminal signal or leader sequences from secreted and periplasmic proteins.</text>
        <dbReference type="EC" id="3.4.21.89"/>
    </reaction>
</comment>
<evidence type="ECO:0000256" key="3">
    <source>
        <dbReference type="ARBA" id="ARBA00009370"/>
    </source>
</evidence>
<keyword evidence="10" id="KW-1185">Reference proteome</keyword>
<dbReference type="InterPro" id="IPR019758">
    <property type="entry name" value="Pept_S26A_signal_pept_1_CS"/>
</dbReference>
<keyword evidence="6" id="KW-1133">Transmembrane helix</keyword>
<dbReference type="Pfam" id="PF10502">
    <property type="entry name" value="Peptidase_S26"/>
    <property type="match status" value="1"/>
</dbReference>
<evidence type="ECO:0000256" key="5">
    <source>
        <dbReference type="ARBA" id="ARBA00022801"/>
    </source>
</evidence>
<evidence type="ECO:0000256" key="6">
    <source>
        <dbReference type="RuleBase" id="RU362042"/>
    </source>
</evidence>
<dbReference type="PANTHER" id="PTHR43390">
    <property type="entry name" value="SIGNAL PEPTIDASE I"/>
    <property type="match status" value="1"/>
</dbReference>
<evidence type="ECO:0000256" key="7">
    <source>
        <dbReference type="SAM" id="MobiDB-lite"/>
    </source>
</evidence>
<dbReference type="PRINTS" id="PR00727">
    <property type="entry name" value="LEADERPTASE"/>
</dbReference>
<organism evidence="9 10">
    <name type="scientific">Actinomyces lilanjuaniae</name>
    <dbReference type="NCBI Taxonomy" id="2321394"/>
    <lineage>
        <taxon>Bacteria</taxon>
        <taxon>Bacillati</taxon>
        <taxon>Actinomycetota</taxon>
        <taxon>Actinomycetes</taxon>
        <taxon>Actinomycetales</taxon>
        <taxon>Actinomycetaceae</taxon>
        <taxon>Actinomyces</taxon>
    </lineage>
</organism>
<evidence type="ECO:0000313" key="10">
    <source>
        <dbReference type="Proteomes" id="UP000273001"/>
    </source>
</evidence>
<comment type="similarity">
    <text evidence="3 6">Belongs to the peptidase S26 family.</text>
</comment>
<evidence type="ECO:0000256" key="1">
    <source>
        <dbReference type="ARBA" id="ARBA00000677"/>
    </source>
</evidence>
<dbReference type="Gene3D" id="2.10.109.10">
    <property type="entry name" value="Umud Fragment, subunit A"/>
    <property type="match status" value="1"/>
</dbReference>
<dbReference type="InterPro" id="IPR000223">
    <property type="entry name" value="Pept_S26A_signal_pept_1"/>
</dbReference>
<proteinExistence type="inferred from homology"/>
<dbReference type="PANTHER" id="PTHR43390:SF1">
    <property type="entry name" value="CHLOROPLAST PROCESSING PEPTIDASE"/>
    <property type="match status" value="1"/>
</dbReference>
<keyword evidence="6" id="KW-0472">Membrane</keyword>
<dbReference type="NCBIfam" id="TIGR02227">
    <property type="entry name" value="sigpep_I_bact"/>
    <property type="match status" value="1"/>
</dbReference>
<name>A0ABM6Z6I1_9ACTO</name>
<dbReference type="CDD" id="cd06530">
    <property type="entry name" value="S26_SPase_I"/>
    <property type="match status" value="1"/>
</dbReference>
<evidence type="ECO:0000313" key="9">
    <source>
        <dbReference type="EMBL" id="AYD90802.1"/>
    </source>
</evidence>
<dbReference type="Proteomes" id="UP000273001">
    <property type="component" value="Chromosome"/>
</dbReference>
<protein>
    <recommendedName>
        <fullName evidence="4 6">Signal peptidase I</fullName>
        <ecNumber evidence="4 6">3.4.21.89</ecNumber>
    </recommendedName>
</protein>
<keyword evidence="6" id="KW-0645">Protease</keyword>
<feature type="region of interest" description="Disordered" evidence="7">
    <location>
        <begin position="258"/>
        <end position="277"/>
    </location>
</feature>
<sequence>MSLSQDADHESRDQQASEGGVQQPGDEPPLPPSIPPRRSPAPVIVPVRRRSSRAVACLGLIVTVLLVTALFKTFVLQTYTIPSASMEDTLSVGDQVAVTMYDSGQVERGDVIVFTDPGGWLDVTEPTGLHRVLQEALVALRLLPQDTGHHLIKRVIGVGGDHVVSDGQGVLSVNGTVVEETYLRDGELASLTAFDVTVPEGYVWVMGDNRSNSADSRYHQDKEHAGFVPQSSIVGVARYVIWPLDRWEVLDEGRTVFADVPGHSRSPQPTAASGDGQ</sequence>
<accession>A0ABM6Z6I1</accession>
<dbReference type="InterPro" id="IPR019533">
    <property type="entry name" value="Peptidase_S26"/>
</dbReference>
<evidence type="ECO:0000256" key="4">
    <source>
        <dbReference type="ARBA" id="ARBA00013208"/>
    </source>
</evidence>
<feature type="compositionally biased region" description="Pro residues" evidence="7">
    <location>
        <begin position="26"/>
        <end position="39"/>
    </location>
</feature>